<dbReference type="PANTHER" id="PTHR30024">
    <property type="entry name" value="ALIPHATIC SULFONATES-BINDING PROTEIN-RELATED"/>
    <property type="match status" value="1"/>
</dbReference>
<dbReference type="Pfam" id="PF09084">
    <property type="entry name" value="NMT1"/>
    <property type="match status" value="1"/>
</dbReference>
<gene>
    <name evidence="3" type="ORF">ACKQTC_06505</name>
</gene>
<dbReference type="RefSeq" id="WP_408977626.1">
    <property type="nucleotide sequence ID" value="NZ_JBJUVG010000008.1"/>
</dbReference>
<feature type="chain" id="PRO_5045184670" evidence="1">
    <location>
        <begin position="23"/>
        <end position="350"/>
    </location>
</feature>
<keyword evidence="4" id="KW-1185">Reference proteome</keyword>
<reference evidence="3 4" key="1">
    <citation type="journal article" date="2016" name="Int. J. Syst. Evol. Microbiol.">
        <title>Peptococcus simiae sp. nov., isolated from rhesus macaque faeces and emended description of the genus Peptococcus.</title>
        <authorList>
            <person name="Shkoporov A.N."/>
            <person name="Efimov B.A."/>
            <person name="Kondova I."/>
            <person name="Ouwerling B."/>
            <person name="Chaplin A.V."/>
            <person name="Shcherbakova V.A."/>
            <person name="Langermans J.A.M."/>
        </authorList>
    </citation>
    <scope>NUCLEOTIDE SEQUENCE [LARGE SCALE GENOMIC DNA]</scope>
    <source>
        <strain evidence="3 4">M108</strain>
    </source>
</reference>
<dbReference type="Gene3D" id="3.40.190.10">
    <property type="entry name" value="Periplasmic binding protein-like II"/>
    <property type="match status" value="2"/>
</dbReference>
<feature type="signal peptide" evidence="1">
    <location>
        <begin position="1"/>
        <end position="22"/>
    </location>
</feature>
<dbReference type="PROSITE" id="PS51257">
    <property type="entry name" value="PROKAR_LIPOPROTEIN"/>
    <property type="match status" value="1"/>
</dbReference>
<dbReference type="Proteomes" id="UP001631949">
    <property type="component" value="Unassembled WGS sequence"/>
</dbReference>
<protein>
    <submittedName>
        <fullName evidence="3">ABC transporter substrate-binding protein</fullName>
    </submittedName>
</protein>
<dbReference type="InterPro" id="IPR015168">
    <property type="entry name" value="SsuA/THI5"/>
</dbReference>
<organism evidence="3 4">
    <name type="scientific">Peptococcus simiae</name>
    <dbReference type="NCBI Taxonomy" id="1643805"/>
    <lineage>
        <taxon>Bacteria</taxon>
        <taxon>Bacillati</taxon>
        <taxon>Bacillota</taxon>
        <taxon>Clostridia</taxon>
        <taxon>Eubacteriales</taxon>
        <taxon>Peptococcaceae</taxon>
        <taxon>Peptococcus</taxon>
    </lineage>
</organism>
<keyword evidence="1" id="KW-0732">Signal</keyword>
<evidence type="ECO:0000313" key="3">
    <source>
        <dbReference type="EMBL" id="MFM9414013.1"/>
    </source>
</evidence>
<feature type="domain" description="SsuA/THI5-like" evidence="2">
    <location>
        <begin position="143"/>
        <end position="251"/>
    </location>
</feature>
<dbReference type="EMBL" id="JBJUVG010000008">
    <property type="protein sequence ID" value="MFM9414013.1"/>
    <property type="molecule type" value="Genomic_DNA"/>
</dbReference>
<dbReference type="SUPFAM" id="SSF53850">
    <property type="entry name" value="Periplasmic binding protein-like II"/>
    <property type="match status" value="1"/>
</dbReference>
<evidence type="ECO:0000259" key="2">
    <source>
        <dbReference type="Pfam" id="PF09084"/>
    </source>
</evidence>
<accession>A0ABW9GZL3</accession>
<comment type="caution">
    <text evidence="3">The sequence shown here is derived from an EMBL/GenBank/DDBJ whole genome shotgun (WGS) entry which is preliminary data.</text>
</comment>
<dbReference type="PANTHER" id="PTHR30024:SF42">
    <property type="entry name" value="ALIPHATIC SULFONATES-BINDING PROTEIN-RELATED"/>
    <property type="match status" value="1"/>
</dbReference>
<evidence type="ECO:0000313" key="4">
    <source>
        <dbReference type="Proteomes" id="UP001631949"/>
    </source>
</evidence>
<evidence type="ECO:0000256" key="1">
    <source>
        <dbReference type="SAM" id="SignalP"/>
    </source>
</evidence>
<name>A0ABW9GZL3_9FIRM</name>
<proteinExistence type="predicted"/>
<sequence length="350" mass="37393">MFKRLLGIGLSLTLLMTMVACGAGDRAPGSSLPAGEGPGLTVATLNQLDAWPAYAALQGDQAKGYDLKSYQTGIRLVEDGALEKWQIGDVGAVPALLGVLNRHLTIVGVAAEESDANWLLTKAGHPILTEKTGGLAGTSELVRGKTIYVTQASSGHALVHAYLTHLGLTEADVNLQYGSPKECLQALGDGTADLVALWAPYTYQAESIAGGVEQVAKGSDLGIHQYMLYVANSTWAENNKEVLATFLADVSREAAGIDELADKDLVAFFKDYAGATLTEDQVATDRQTHRLLSLEDQLALMENGDLARGMDEVARFLTQTNRFADRNYTELAEKNFGIDTSYLKAAQALQ</sequence>